<gene>
    <name evidence="1" type="ORF">TJEJU_3274</name>
</gene>
<reference evidence="1 2" key="1">
    <citation type="submission" date="2017-07" db="EMBL/GenBank/DDBJ databases">
        <authorList>
            <person name="Sun Z.S."/>
            <person name="Albrecht U."/>
            <person name="Echele G."/>
            <person name="Lee C.C."/>
        </authorList>
    </citation>
    <scope>NUCLEOTIDE SEQUENCE [LARGE SCALE GENOMIC DNA]</scope>
    <source>
        <strain evidence="2">type strain: KCTC 22618</strain>
    </source>
</reference>
<organism evidence="1 2">
    <name type="scientific">Tenacibaculum jejuense</name>
    <dbReference type="NCBI Taxonomy" id="584609"/>
    <lineage>
        <taxon>Bacteria</taxon>
        <taxon>Pseudomonadati</taxon>
        <taxon>Bacteroidota</taxon>
        <taxon>Flavobacteriia</taxon>
        <taxon>Flavobacteriales</taxon>
        <taxon>Flavobacteriaceae</taxon>
        <taxon>Tenacibaculum</taxon>
    </lineage>
</organism>
<proteinExistence type="predicted"/>
<dbReference type="InterPro" id="IPR045362">
    <property type="entry name" value="CIS_spike_tip"/>
</dbReference>
<protein>
    <submittedName>
        <fullName evidence="1">Uncharacterized protein</fullName>
    </submittedName>
</protein>
<evidence type="ECO:0000313" key="1">
    <source>
        <dbReference type="EMBL" id="SNR16925.1"/>
    </source>
</evidence>
<dbReference type="RefSeq" id="WP_095073816.1">
    <property type="nucleotide sequence ID" value="NZ_LT899436.1"/>
</dbReference>
<dbReference type="Pfam" id="PF19267">
    <property type="entry name" value="CIS_spike_tip"/>
    <property type="match status" value="1"/>
</dbReference>
<dbReference type="KEGG" id="tje:TJEJU_3274"/>
<evidence type="ECO:0000313" key="2">
    <source>
        <dbReference type="Proteomes" id="UP000215214"/>
    </source>
</evidence>
<keyword evidence="2" id="KW-1185">Reference proteome</keyword>
<dbReference type="AlphaFoldDB" id="A0A238UCZ7"/>
<accession>A0A238UCZ7</accession>
<dbReference type="Proteomes" id="UP000215214">
    <property type="component" value="Chromosome TJEJU"/>
</dbReference>
<sequence length="144" mass="15190">MPTDNIIIDGDTVQFNPLQGMAIVAVKPGEIKASGKTKIKGKKVCIQGDELKVVVAQCTYTTPSFPEAGIGNLKIDSLNSNQNTSKSSSGNKPLLLAGMVFRSKFEVMSPAKLTVPGSAPVLDTTPFYNGTGRFIASNTTIKAI</sequence>
<dbReference type="EMBL" id="LT899436">
    <property type="protein sequence ID" value="SNR16925.1"/>
    <property type="molecule type" value="Genomic_DNA"/>
</dbReference>
<dbReference type="OrthoDB" id="5518630at2"/>
<name>A0A238UCZ7_9FLAO</name>